<dbReference type="PANTHER" id="PTHR43133:SF8">
    <property type="entry name" value="RNA POLYMERASE SIGMA FACTOR HI_1459-RELATED"/>
    <property type="match status" value="1"/>
</dbReference>
<keyword evidence="5" id="KW-0804">Transcription</keyword>
<keyword evidence="4" id="KW-0238">DNA-binding</keyword>
<evidence type="ECO:0000256" key="2">
    <source>
        <dbReference type="ARBA" id="ARBA00023015"/>
    </source>
</evidence>
<dbReference type="CDD" id="cd06171">
    <property type="entry name" value="Sigma70_r4"/>
    <property type="match status" value="1"/>
</dbReference>
<feature type="domain" description="DUF4179" evidence="8">
    <location>
        <begin position="248"/>
        <end position="333"/>
    </location>
</feature>
<evidence type="ECO:0000256" key="5">
    <source>
        <dbReference type="ARBA" id="ARBA00023163"/>
    </source>
</evidence>
<keyword evidence="3" id="KW-0731">Sigma factor</keyword>
<evidence type="ECO:0000256" key="4">
    <source>
        <dbReference type="ARBA" id="ARBA00023125"/>
    </source>
</evidence>
<dbReference type="InterPro" id="IPR013325">
    <property type="entry name" value="RNA_pol_sigma_r2"/>
</dbReference>
<gene>
    <name evidence="9" type="ORF">AADC60_10635</name>
</gene>
<organism evidence="9 10">
    <name type="scientific">Cytobacillus pseudoceanisediminis</name>
    <dbReference type="NCBI Taxonomy" id="3051614"/>
    <lineage>
        <taxon>Bacteria</taxon>
        <taxon>Bacillati</taxon>
        <taxon>Bacillota</taxon>
        <taxon>Bacilli</taxon>
        <taxon>Bacillales</taxon>
        <taxon>Bacillaceae</taxon>
        <taxon>Cytobacillus</taxon>
    </lineage>
</organism>
<evidence type="ECO:0000259" key="7">
    <source>
        <dbReference type="Pfam" id="PF04545"/>
    </source>
</evidence>
<evidence type="ECO:0000259" key="8">
    <source>
        <dbReference type="Pfam" id="PF13786"/>
    </source>
</evidence>
<dbReference type="Pfam" id="PF04545">
    <property type="entry name" value="Sigma70_r4"/>
    <property type="match status" value="1"/>
</dbReference>
<keyword evidence="6" id="KW-0812">Transmembrane</keyword>
<evidence type="ECO:0000256" key="6">
    <source>
        <dbReference type="SAM" id="Phobius"/>
    </source>
</evidence>
<accession>A0ABZ2ZPE5</accession>
<evidence type="ECO:0000256" key="1">
    <source>
        <dbReference type="ARBA" id="ARBA00010641"/>
    </source>
</evidence>
<dbReference type="SUPFAM" id="SSF88659">
    <property type="entry name" value="Sigma3 and sigma4 domains of RNA polymerase sigma factors"/>
    <property type="match status" value="1"/>
</dbReference>
<keyword evidence="6" id="KW-1133">Transmembrane helix</keyword>
<proteinExistence type="inferred from homology"/>
<keyword evidence="6" id="KW-0472">Membrane</keyword>
<feature type="transmembrane region" description="Helical" evidence="6">
    <location>
        <begin position="257"/>
        <end position="281"/>
    </location>
</feature>
<keyword evidence="2" id="KW-0805">Transcription regulation</keyword>
<dbReference type="Proteomes" id="UP001472074">
    <property type="component" value="Chromosome"/>
</dbReference>
<dbReference type="Gene3D" id="1.10.10.10">
    <property type="entry name" value="Winged helix-like DNA-binding domain superfamily/Winged helix DNA-binding domain"/>
    <property type="match status" value="1"/>
</dbReference>
<feature type="domain" description="RNA polymerase sigma-70 region 4" evidence="7">
    <location>
        <begin position="111"/>
        <end position="159"/>
    </location>
</feature>
<keyword evidence="10" id="KW-1185">Reference proteome</keyword>
<dbReference type="InterPro" id="IPR013324">
    <property type="entry name" value="RNA_pol_sigma_r3/r4-like"/>
</dbReference>
<dbReference type="PANTHER" id="PTHR43133">
    <property type="entry name" value="RNA POLYMERASE ECF-TYPE SIGMA FACTO"/>
    <property type="match status" value="1"/>
</dbReference>
<evidence type="ECO:0000256" key="3">
    <source>
        <dbReference type="ARBA" id="ARBA00023082"/>
    </source>
</evidence>
<dbReference type="Gene3D" id="1.10.1740.10">
    <property type="match status" value="1"/>
</dbReference>
<name>A0ABZ2ZPE5_9BACI</name>
<dbReference type="Pfam" id="PF13786">
    <property type="entry name" value="DUF4179"/>
    <property type="match status" value="1"/>
</dbReference>
<dbReference type="InterPro" id="IPR036388">
    <property type="entry name" value="WH-like_DNA-bd_sf"/>
</dbReference>
<protein>
    <submittedName>
        <fullName evidence="9">DUF4179 domain-containing protein</fullName>
    </submittedName>
</protein>
<dbReference type="SUPFAM" id="SSF88946">
    <property type="entry name" value="Sigma2 domain of RNA polymerase sigma factors"/>
    <property type="match status" value="1"/>
</dbReference>
<comment type="similarity">
    <text evidence="1">Belongs to the sigma-70 factor family. ECF subfamily.</text>
</comment>
<sequence length="691" mass="80200">MVLIIPVKNNPILPVKIRVKDIESIVNWFEQHQRSLYAIGWSYLGNQRKIEELFYRAILQVHKELPRFKSSTSFEIWVLSIFIHICRELSLNKSLQASEESDSHQKIFHELHKLIEKEREVLGLTYIRGLSKGETAQLLQVSSEQVKELLFSGLQSLRNGMGYGEHYHGCNEYRKLYVDYLERNLERPAKIDFEMHIYHCQDCQEDLAALQEVMVGFTEAIEKFRVPDGFIGNIKERVAQRERLIQQKNNKRKRNGIIAASIFVLAIFAGIFSGVFSKLYYTWTEENQELRAFLQEDVGERLNLEAESGGVKIKIKSAIADDTQTLIFYEIEDSKENNQYMINIDDGVFIENEREIMVANTFPRYFPPDTEMELNNKEKNIYHGKISLRPLKEDTGKVKLKINKVMKLKRNPSDSYVNMVPEEGEWNFEIPVTKKPSTEYALNEKIELEGVPVRLDKLILAPTATILQYSINNEQPAKRIEIINFNDLEVNNKFLKADLYGNSYVHNQPDINWSIFQANFEPLFEKETNEVKVQFGSVYLSIEDHKTIKLDASKEYPQTFKYAGSTITINKVEIGQPSTVIFSNHEIKNRAYESLHYFFETEQGENSMEGDYEGVIVDKNGKEYDMNKITTKIYEEMEQPRHFFTVQSVKLPGNKVIPKSLDITGYNTTKYLDDVVEVETELIVKDKAGTQ</sequence>
<dbReference type="InterPro" id="IPR039425">
    <property type="entry name" value="RNA_pol_sigma-70-like"/>
</dbReference>
<dbReference type="EMBL" id="CP151651">
    <property type="protein sequence ID" value="WZP09559.1"/>
    <property type="molecule type" value="Genomic_DNA"/>
</dbReference>
<evidence type="ECO:0000313" key="10">
    <source>
        <dbReference type="Proteomes" id="UP001472074"/>
    </source>
</evidence>
<reference evidence="9 10" key="1">
    <citation type="submission" date="2024-04" db="EMBL/GenBank/DDBJ databases">
        <title>Screening of coral probiotics and analysis of their probiotic properties.</title>
        <authorList>
            <person name="Wang S."/>
        </authorList>
    </citation>
    <scope>NUCLEOTIDE SEQUENCE [LARGE SCALE GENOMIC DNA]</scope>
    <source>
        <strain evidence="9 10">GXU-Z9</strain>
    </source>
</reference>
<evidence type="ECO:0000313" key="9">
    <source>
        <dbReference type="EMBL" id="WZP09559.1"/>
    </source>
</evidence>
<dbReference type="RefSeq" id="WP_254786564.1">
    <property type="nucleotide sequence ID" value="NZ_CP151651.1"/>
</dbReference>
<dbReference type="InterPro" id="IPR007630">
    <property type="entry name" value="RNA_pol_sigma70_r4"/>
</dbReference>
<dbReference type="Gene3D" id="2.60.40.1630">
    <property type="entry name" value="bacillus anthracis domain"/>
    <property type="match status" value="1"/>
</dbReference>
<dbReference type="InterPro" id="IPR025436">
    <property type="entry name" value="DUF4179"/>
</dbReference>